<evidence type="ECO:0000313" key="4">
    <source>
        <dbReference type="WBParaSite" id="maker-uti_cns_0002767-snap-gene-0.8-mRNA-1"/>
    </source>
</evidence>
<evidence type="ECO:0000256" key="1">
    <source>
        <dbReference type="SAM" id="MobiDB-lite"/>
    </source>
</evidence>
<evidence type="ECO:0000313" key="3">
    <source>
        <dbReference type="WBParaSite" id="maker-uti_cns_0001047-snap-gene-0.3-mRNA-1"/>
    </source>
</evidence>
<protein>
    <submittedName>
        <fullName evidence="3 4">PKcGMP_CC domain-containing protein</fullName>
    </submittedName>
</protein>
<dbReference type="Proteomes" id="UP000095280">
    <property type="component" value="Unplaced"/>
</dbReference>
<dbReference type="AlphaFoldDB" id="A0A1I8G6Z9"/>
<feature type="compositionally biased region" description="Low complexity" evidence="1">
    <location>
        <begin position="87"/>
        <end position="98"/>
    </location>
</feature>
<feature type="region of interest" description="Disordered" evidence="1">
    <location>
        <begin position="1"/>
        <end position="27"/>
    </location>
</feature>
<evidence type="ECO:0000313" key="2">
    <source>
        <dbReference type="Proteomes" id="UP000095280"/>
    </source>
</evidence>
<dbReference type="WBParaSite" id="maker-uti_cns_0003969-snap-gene-0.11-mRNA-1">
    <property type="protein sequence ID" value="maker-uti_cns_0003969-snap-gene-0.11-mRNA-1"/>
    <property type="gene ID" value="maker-uti_cns_0003969-snap-gene-0.11"/>
</dbReference>
<dbReference type="WBParaSite" id="maker-uti_cns_0002767-snap-gene-0.8-mRNA-1">
    <property type="protein sequence ID" value="maker-uti_cns_0002767-snap-gene-0.8-mRNA-1"/>
    <property type="gene ID" value="maker-uti_cns_0002767-snap-gene-0.8"/>
</dbReference>
<accession>A0A1I8G6Z9</accession>
<name>A0A1I8G6Z9_9PLAT</name>
<sequence>MEQSEQEAEADDNISTEAARESAAGLDEDIAKAEKEIRLLQLRKEAAQLKREIGDLQRECPSTRPMNRERQTGKRSACTLIAGGASGRAANSGTSAASVSRPTLRPTIRQKTEVCDALF</sequence>
<feature type="region of interest" description="Disordered" evidence="1">
    <location>
        <begin position="85"/>
        <end position="105"/>
    </location>
</feature>
<dbReference type="WBParaSite" id="maker-uti_cns_0003562-snap-gene-0.6-mRNA-1">
    <property type="protein sequence ID" value="maker-uti_cns_0003562-snap-gene-0.6-mRNA-1"/>
    <property type="gene ID" value="maker-uti_cns_0003562-snap-gene-0.6"/>
</dbReference>
<reference evidence="3 4" key="1">
    <citation type="submission" date="2016-11" db="UniProtKB">
        <authorList>
            <consortium name="WormBaseParasite"/>
        </authorList>
    </citation>
    <scope>IDENTIFICATION</scope>
</reference>
<organism evidence="2 3">
    <name type="scientific">Macrostomum lignano</name>
    <dbReference type="NCBI Taxonomy" id="282301"/>
    <lineage>
        <taxon>Eukaryota</taxon>
        <taxon>Metazoa</taxon>
        <taxon>Spiralia</taxon>
        <taxon>Lophotrochozoa</taxon>
        <taxon>Platyhelminthes</taxon>
        <taxon>Rhabditophora</taxon>
        <taxon>Macrostomorpha</taxon>
        <taxon>Macrostomida</taxon>
        <taxon>Macrostomidae</taxon>
        <taxon>Macrostomum</taxon>
    </lineage>
</organism>
<dbReference type="WBParaSite" id="maker-uti_cns_0001047-snap-gene-0.3-mRNA-1">
    <property type="protein sequence ID" value="maker-uti_cns_0001047-snap-gene-0.3-mRNA-1"/>
    <property type="gene ID" value="maker-uti_cns_0001047-snap-gene-0.3"/>
</dbReference>
<keyword evidence="2" id="KW-1185">Reference proteome</keyword>
<dbReference type="WBParaSite" id="maker-uti_cns_0008231-snap-gene-0.2-mRNA-1">
    <property type="protein sequence ID" value="maker-uti_cns_0008231-snap-gene-0.2-mRNA-1"/>
    <property type="gene ID" value="maker-uti_cns_0008231-snap-gene-0.2"/>
</dbReference>
<feature type="compositionally biased region" description="Acidic residues" evidence="1">
    <location>
        <begin position="1"/>
        <end position="14"/>
    </location>
</feature>
<proteinExistence type="predicted"/>